<dbReference type="EMBL" id="JAPZBU010000004">
    <property type="protein sequence ID" value="KAJ5408195.1"/>
    <property type="molecule type" value="Genomic_DNA"/>
</dbReference>
<reference evidence="1" key="2">
    <citation type="journal article" date="2023" name="IMA Fungus">
        <title>Comparative genomic study of the Penicillium genus elucidates a diverse pangenome and 15 lateral gene transfer events.</title>
        <authorList>
            <person name="Petersen C."/>
            <person name="Sorensen T."/>
            <person name="Nielsen M.R."/>
            <person name="Sondergaard T.E."/>
            <person name="Sorensen J.L."/>
            <person name="Fitzpatrick D.A."/>
            <person name="Frisvad J.C."/>
            <person name="Nielsen K.L."/>
        </authorList>
    </citation>
    <scope>NUCLEOTIDE SEQUENCE</scope>
    <source>
        <strain evidence="1">IBT 29677</strain>
    </source>
</reference>
<dbReference type="RefSeq" id="XP_056492510.1">
    <property type="nucleotide sequence ID" value="XM_056626715.1"/>
</dbReference>
<keyword evidence="2" id="KW-1185">Reference proteome</keyword>
<organism evidence="1 2">
    <name type="scientific">Penicillium cosmopolitanum</name>
    <dbReference type="NCBI Taxonomy" id="1131564"/>
    <lineage>
        <taxon>Eukaryota</taxon>
        <taxon>Fungi</taxon>
        <taxon>Dikarya</taxon>
        <taxon>Ascomycota</taxon>
        <taxon>Pezizomycotina</taxon>
        <taxon>Eurotiomycetes</taxon>
        <taxon>Eurotiomycetidae</taxon>
        <taxon>Eurotiales</taxon>
        <taxon>Aspergillaceae</taxon>
        <taxon>Penicillium</taxon>
    </lineage>
</organism>
<accession>A0A9X0BD43</accession>
<dbReference type="Proteomes" id="UP001147747">
    <property type="component" value="Unassembled WGS sequence"/>
</dbReference>
<sequence>MIYRHLGRDQGSGSLQWTRRIELEGIFGWVPVPGPSPSVCLELDELFGEDAEIAKEIIRDWLAEAWYEYLRCFELTKRLEKREYGKKSFFYRIENGMLVDDPELELLPDEMVHASVESELLSVQFPAPEAEAGDV</sequence>
<evidence type="ECO:0000313" key="2">
    <source>
        <dbReference type="Proteomes" id="UP001147747"/>
    </source>
</evidence>
<gene>
    <name evidence="1" type="ORF">N7509_002078</name>
</gene>
<name>A0A9X0BD43_9EURO</name>
<protein>
    <submittedName>
        <fullName evidence="1">Uncharacterized protein</fullName>
    </submittedName>
</protein>
<reference evidence="1" key="1">
    <citation type="submission" date="2022-12" db="EMBL/GenBank/DDBJ databases">
        <authorList>
            <person name="Petersen C."/>
        </authorList>
    </citation>
    <scope>NUCLEOTIDE SEQUENCE</scope>
    <source>
        <strain evidence="1">IBT 29677</strain>
    </source>
</reference>
<proteinExistence type="predicted"/>
<dbReference type="GeneID" id="81365695"/>
<dbReference type="OrthoDB" id="10465661at2759"/>
<evidence type="ECO:0000313" key="1">
    <source>
        <dbReference type="EMBL" id="KAJ5408195.1"/>
    </source>
</evidence>
<dbReference type="AlphaFoldDB" id="A0A9X0BD43"/>
<comment type="caution">
    <text evidence="1">The sequence shown here is derived from an EMBL/GenBank/DDBJ whole genome shotgun (WGS) entry which is preliminary data.</text>
</comment>